<sequence length="719" mass="79154">MPAHASASVGNVLFATLVAASLTHGIGSVGHFKSWWTLSAFGQNWDAEGFCIAHKGTVFDSHLLSLYGQIVLAAVLYVAASKSSATGRTELAVVSGHAESVLSHGFGHGFIYLIADERGGLSREQPLVTAVTPLLIAAALLLISVFFFWNLLQRTSFPPLLRAAQAIVAAFVIPTMLPTIMVFGITGAVIFGNLHLDLLCHGRASDGAQTAQTSRNLSTFHPVSNMLPMAEYQRKLLQQKQAEEPLWSETVQALDREKAAHAQTPEGEQAAAYEQQVLDVLAQTHPEHHAAMRRRLTPEQEQEHAELLALRRRTPEQERANAKAAAEITRTAARMAQASDADREPAKISVAGPYSGNVHWDVFDGQLIEQALQHTLLIDLEYPVLLGRHGGVLPCGLQHVPPAALITPANLWRVKLWNKRRTKQSVGVVVWSYPWLDWFHPDRNGAQLGRLLPFLESVLAEAKRDSPYCTVAVVIDYQCLFQKPFASEAEKRLFTRSLMNVNLWYYHPRTYVVLVTPGPPEGAEYGNTRLHKQRGWCYFELAASMVVKRGHCLLDFGGYQGAASFCGDGEDGYEPLPNTCLGEMVAGRRPPMSPAVMGERMRAGVEDGTLAFTAKADMETVIQQYEAGLVAAINRIAAKESSRSLSFQRLGWGDAEAAELRETLRWAAAHCDFPRGEVKVKTSRGNQISDGMKAELRNDAQLEGKFFLRRHSICKDAIL</sequence>
<proteinExistence type="predicted"/>
<feature type="transmembrane region" description="Helical" evidence="1">
    <location>
        <begin position="92"/>
        <end position="115"/>
    </location>
</feature>
<feature type="signal peptide" evidence="2">
    <location>
        <begin position="1"/>
        <end position="20"/>
    </location>
</feature>
<keyword evidence="1" id="KW-1133">Transmembrane helix</keyword>
<keyword evidence="1" id="KW-0812">Transmembrane</keyword>
<dbReference type="KEGG" id="ehx:EMIHUDRAFT_235823"/>
<dbReference type="RefSeq" id="XP_005779896.1">
    <property type="nucleotide sequence ID" value="XM_005779839.1"/>
</dbReference>
<keyword evidence="4" id="KW-1185">Reference proteome</keyword>
<dbReference type="PaxDb" id="2903-EOD27467"/>
<reference evidence="4" key="1">
    <citation type="journal article" date="2013" name="Nature">
        <title>Pan genome of the phytoplankton Emiliania underpins its global distribution.</title>
        <authorList>
            <person name="Read B.A."/>
            <person name="Kegel J."/>
            <person name="Klute M.J."/>
            <person name="Kuo A."/>
            <person name="Lefebvre S.C."/>
            <person name="Maumus F."/>
            <person name="Mayer C."/>
            <person name="Miller J."/>
            <person name="Monier A."/>
            <person name="Salamov A."/>
            <person name="Young J."/>
            <person name="Aguilar M."/>
            <person name="Claverie J.M."/>
            <person name="Frickenhaus S."/>
            <person name="Gonzalez K."/>
            <person name="Herman E.K."/>
            <person name="Lin Y.C."/>
            <person name="Napier J."/>
            <person name="Ogata H."/>
            <person name="Sarno A.F."/>
            <person name="Shmutz J."/>
            <person name="Schroeder D."/>
            <person name="de Vargas C."/>
            <person name="Verret F."/>
            <person name="von Dassow P."/>
            <person name="Valentin K."/>
            <person name="Van de Peer Y."/>
            <person name="Wheeler G."/>
            <person name="Dacks J.B."/>
            <person name="Delwiche C.F."/>
            <person name="Dyhrman S.T."/>
            <person name="Glockner G."/>
            <person name="John U."/>
            <person name="Richards T."/>
            <person name="Worden A.Z."/>
            <person name="Zhang X."/>
            <person name="Grigoriev I.V."/>
            <person name="Allen A.E."/>
            <person name="Bidle K."/>
            <person name="Borodovsky M."/>
            <person name="Bowler C."/>
            <person name="Brownlee C."/>
            <person name="Cock J.M."/>
            <person name="Elias M."/>
            <person name="Gladyshev V.N."/>
            <person name="Groth M."/>
            <person name="Guda C."/>
            <person name="Hadaegh A."/>
            <person name="Iglesias-Rodriguez M.D."/>
            <person name="Jenkins J."/>
            <person name="Jones B.M."/>
            <person name="Lawson T."/>
            <person name="Leese F."/>
            <person name="Lindquist E."/>
            <person name="Lobanov A."/>
            <person name="Lomsadze A."/>
            <person name="Malik S.B."/>
            <person name="Marsh M.E."/>
            <person name="Mackinder L."/>
            <person name="Mock T."/>
            <person name="Mueller-Roeber B."/>
            <person name="Pagarete A."/>
            <person name="Parker M."/>
            <person name="Probert I."/>
            <person name="Quesneville H."/>
            <person name="Raines C."/>
            <person name="Rensing S.A."/>
            <person name="Riano-Pachon D.M."/>
            <person name="Richier S."/>
            <person name="Rokitta S."/>
            <person name="Shiraiwa Y."/>
            <person name="Soanes D.M."/>
            <person name="van der Giezen M."/>
            <person name="Wahlund T.M."/>
            <person name="Williams B."/>
            <person name="Wilson W."/>
            <person name="Wolfe G."/>
            <person name="Wurch L.L."/>
        </authorList>
    </citation>
    <scope>NUCLEOTIDE SEQUENCE</scope>
</reference>
<keyword evidence="2" id="KW-0732">Signal</keyword>
<dbReference type="EnsemblProtists" id="EOD27467">
    <property type="protein sequence ID" value="EOD27467"/>
    <property type="gene ID" value="EMIHUDRAFT_235823"/>
</dbReference>
<keyword evidence="1" id="KW-0472">Membrane</keyword>
<dbReference type="HOGENOM" id="CLU_384722_0_0_1"/>
<dbReference type="AlphaFoldDB" id="A0A0D3JVD2"/>
<evidence type="ECO:0000313" key="3">
    <source>
        <dbReference type="EnsemblProtists" id="EOD27467"/>
    </source>
</evidence>
<feature type="transmembrane region" description="Helical" evidence="1">
    <location>
        <begin position="164"/>
        <end position="191"/>
    </location>
</feature>
<evidence type="ECO:0000313" key="4">
    <source>
        <dbReference type="Proteomes" id="UP000013827"/>
    </source>
</evidence>
<accession>A0A0D3JVD2</accession>
<protein>
    <submittedName>
        <fullName evidence="3">Uncharacterized protein</fullName>
    </submittedName>
</protein>
<feature type="chain" id="PRO_5044185286" evidence="2">
    <location>
        <begin position="21"/>
        <end position="719"/>
    </location>
</feature>
<name>A0A0D3JVD2_EMIH1</name>
<dbReference type="GeneID" id="17273012"/>
<reference evidence="3" key="2">
    <citation type="submission" date="2024-10" db="UniProtKB">
        <authorList>
            <consortium name="EnsemblProtists"/>
        </authorList>
    </citation>
    <scope>IDENTIFICATION</scope>
</reference>
<dbReference type="Proteomes" id="UP000013827">
    <property type="component" value="Unassembled WGS sequence"/>
</dbReference>
<evidence type="ECO:0000256" key="2">
    <source>
        <dbReference type="SAM" id="SignalP"/>
    </source>
</evidence>
<evidence type="ECO:0000256" key="1">
    <source>
        <dbReference type="SAM" id="Phobius"/>
    </source>
</evidence>
<feature type="transmembrane region" description="Helical" evidence="1">
    <location>
        <begin position="127"/>
        <end position="152"/>
    </location>
</feature>
<feature type="transmembrane region" description="Helical" evidence="1">
    <location>
        <begin position="63"/>
        <end position="80"/>
    </location>
</feature>
<organism evidence="3 4">
    <name type="scientific">Emiliania huxleyi (strain CCMP1516)</name>
    <dbReference type="NCBI Taxonomy" id="280463"/>
    <lineage>
        <taxon>Eukaryota</taxon>
        <taxon>Haptista</taxon>
        <taxon>Haptophyta</taxon>
        <taxon>Prymnesiophyceae</taxon>
        <taxon>Isochrysidales</taxon>
        <taxon>Noelaerhabdaceae</taxon>
        <taxon>Emiliania</taxon>
    </lineage>
</organism>